<dbReference type="EMBL" id="LAQU01000010">
    <property type="protein sequence ID" value="KKB63460.1"/>
    <property type="molecule type" value="Genomic_DNA"/>
</dbReference>
<name>A0A0F5K0J2_9BURK</name>
<gene>
    <name evidence="2" type="ORF">WM40_11630</name>
</gene>
<dbReference type="SUPFAM" id="SSF53681">
    <property type="entry name" value="Aspartate/glutamate racemase"/>
    <property type="match status" value="1"/>
</dbReference>
<sequence>MPSTIYVINPNSTHAVTRGVDEALAGLRIPGGPRIVTLTLDSGPPGIQTQLDVDSVVVPLVAHCQALPDDCAAIVIACFSDPGLEAVREVMRARNVPVFGISESGVFTALTKGQRFGVIAILKTSIARHYRKYGAMGVLDRLSGEQAIGLGVAELGDRDRTLARMQEVGKQLVSDGADVLVMGCAGMATYRDALEQATGVPVVEPTQAATAMALGQVLLG</sequence>
<keyword evidence="3" id="KW-1185">Reference proteome</keyword>
<accession>A0A0F5K0J2</accession>
<dbReference type="InterPro" id="IPR015942">
    <property type="entry name" value="Asp/Glu/hydantoin_racemase"/>
</dbReference>
<dbReference type="InterPro" id="IPR053714">
    <property type="entry name" value="Iso_Racemase_Enz_sf"/>
</dbReference>
<comment type="similarity">
    <text evidence="1">Belongs to the HyuE racemase family.</text>
</comment>
<evidence type="ECO:0000256" key="1">
    <source>
        <dbReference type="ARBA" id="ARBA00038414"/>
    </source>
</evidence>
<comment type="caution">
    <text evidence="2">The sequence shown here is derived from an EMBL/GenBank/DDBJ whole genome shotgun (WGS) entry which is preliminary data.</text>
</comment>
<dbReference type="PATRIC" id="fig|28092.6.peg.2726"/>
<proteinExistence type="inferred from homology"/>
<dbReference type="InterPro" id="IPR001920">
    <property type="entry name" value="Asp/Glu_race"/>
</dbReference>
<dbReference type="Proteomes" id="UP000033618">
    <property type="component" value="Unassembled WGS sequence"/>
</dbReference>
<evidence type="ECO:0000313" key="3">
    <source>
        <dbReference type="Proteomes" id="UP000033618"/>
    </source>
</evidence>
<dbReference type="STRING" id="28092.WM40_11630"/>
<dbReference type="Pfam" id="PF01177">
    <property type="entry name" value="Asp_Glu_race"/>
    <property type="match status" value="1"/>
</dbReference>
<dbReference type="AlphaFoldDB" id="A0A0F5K0J2"/>
<dbReference type="RefSeq" id="WP_024905234.1">
    <property type="nucleotide sequence ID" value="NZ_CADFGU010000003.1"/>
</dbReference>
<protein>
    <submittedName>
        <fullName evidence="2">Asp/Glu racemase</fullName>
    </submittedName>
</protein>
<reference evidence="2 3" key="1">
    <citation type="submission" date="2015-03" db="EMBL/GenBank/DDBJ databases">
        <title>Draft Genome Sequence of Burkholderia andropogonis type strain ICMP2807, isolated from Sorghum bicolor.</title>
        <authorList>
            <person name="Lopes-Santos L."/>
            <person name="Castro D.B."/>
            <person name="Ottoboni L.M."/>
            <person name="Park D."/>
            <person name="Weirc B.S."/>
            <person name="Destefano S.A."/>
        </authorList>
    </citation>
    <scope>NUCLEOTIDE SEQUENCE [LARGE SCALE GENOMIC DNA]</scope>
    <source>
        <strain evidence="2 3">ICMP2807</strain>
    </source>
</reference>
<evidence type="ECO:0000313" key="2">
    <source>
        <dbReference type="EMBL" id="KKB63460.1"/>
    </source>
</evidence>
<dbReference type="PANTHER" id="PTHR28047:SF5">
    <property type="entry name" value="PROTEIN DCG1"/>
    <property type="match status" value="1"/>
</dbReference>
<dbReference type="GO" id="GO:0047661">
    <property type="term" value="F:amino-acid racemase activity"/>
    <property type="evidence" value="ECO:0007669"/>
    <property type="project" value="InterPro"/>
</dbReference>
<organism evidence="2 3">
    <name type="scientific">Robbsia andropogonis</name>
    <dbReference type="NCBI Taxonomy" id="28092"/>
    <lineage>
        <taxon>Bacteria</taxon>
        <taxon>Pseudomonadati</taxon>
        <taxon>Pseudomonadota</taxon>
        <taxon>Betaproteobacteria</taxon>
        <taxon>Burkholderiales</taxon>
        <taxon>Burkholderiaceae</taxon>
        <taxon>Robbsia</taxon>
    </lineage>
</organism>
<dbReference type="OrthoDB" id="9791723at2"/>
<dbReference type="PANTHER" id="PTHR28047">
    <property type="entry name" value="PROTEIN DCG1"/>
    <property type="match status" value="1"/>
</dbReference>
<dbReference type="InterPro" id="IPR052186">
    <property type="entry name" value="Hydantoin_racemase-like"/>
</dbReference>
<dbReference type="Gene3D" id="3.40.50.12500">
    <property type="match status" value="1"/>
</dbReference>